<evidence type="ECO:0000313" key="3">
    <source>
        <dbReference type="Proteomes" id="UP000762676"/>
    </source>
</evidence>
<keyword evidence="3" id="KW-1185">Reference proteome</keyword>
<protein>
    <submittedName>
        <fullName evidence="2">Uncharacterized protein</fullName>
    </submittedName>
</protein>
<feature type="compositionally biased region" description="Basic and acidic residues" evidence="1">
    <location>
        <begin position="71"/>
        <end position="91"/>
    </location>
</feature>
<reference evidence="2 3" key="1">
    <citation type="journal article" date="2021" name="Elife">
        <title>Chloroplast acquisition without the gene transfer in kleptoplastic sea slugs, Plakobranchus ocellatus.</title>
        <authorList>
            <person name="Maeda T."/>
            <person name="Takahashi S."/>
            <person name="Yoshida T."/>
            <person name="Shimamura S."/>
            <person name="Takaki Y."/>
            <person name="Nagai Y."/>
            <person name="Toyoda A."/>
            <person name="Suzuki Y."/>
            <person name="Arimoto A."/>
            <person name="Ishii H."/>
            <person name="Satoh N."/>
            <person name="Nishiyama T."/>
            <person name="Hasebe M."/>
            <person name="Maruyama T."/>
            <person name="Minagawa J."/>
            <person name="Obokata J."/>
            <person name="Shigenobu S."/>
        </authorList>
    </citation>
    <scope>NUCLEOTIDE SEQUENCE [LARGE SCALE GENOMIC DNA]</scope>
</reference>
<sequence>MRQVVSKSNYVREAEGDHPSMGRHDASKVPHRRRKPSSEVPLLKQSELSSKNTPELIQVFGMDENLAATGKRKETRLWSSEKPHITEQESI</sequence>
<name>A0AAV4FAH4_9GAST</name>
<proteinExistence type="predicted"/>
<dbReference type="AlphaFoldDB" id="A0AAV4FAH4"/>
<evidence type="ECO:0000256" key="1">
    <source>
        <dbReference type="SAM" id="MobiDB-lite"/>
    </source>
</evidence>
<organism evidence="2 3">
    <name type="scientific">Elysia marginata</name>
    <dbReference type="NCBI Taxonomy" id="1093978"/>
    <lineage>
        <taxon>Eukaryota</taxon>
        <taxon>Metazoa</taxon>
        <taxon>Spiralia</taxon>
        <taxon>Lophotrochozoa</taxon>
        <taxon>Mollusca</taxon>
        <taxon>Gastropoda</taxon>
        <taxon>Heterobranchia</taxon>
        <taxon>Euthyneura</taxon>
        <taxon>Panpulmonata</taxon>
        <taxon>Sacoglossa</taxon>
        <taxon>Placobranchoidea</taxon>
        <taxon>Plakobranchidae</taxon>
        <taxon>Elysia</taxon>
    </lineage>
</organism>
<dbReference type="EMBL" id="BMAT01011318">
    <property type="protein sequence ID" value="GFR70333.1"/>
    <property type="molecule type" value="Genomic_DNA"/>
</dbReference>
<feature type="compositionally biased region" description="Basic and acidic residues" evidence="1">
    <location>
        <begin position="10"/>
        <end position="28"/>
    </location>
</feature>
<accession>A0AAV4FAH4</accession>
<evidence type="ECO:0000313" key="2">
    <source>
        <dbReference type="EMBL" id="GFR70333.1"/>
    </source>
</evidence>
<gene>
    <name evidence="2" type="ORF">ElyMa_005650800</name>
</gene>
<feature type="region of interest" description="Disordered" evidence="1">
    <location>
        <begin position="68"/>
        <end position="91"/>
    </location>
</feature>
<dbReference type="Proteomes" id="UP000762676">
    <property type="component" value="Unassembled WGS sequence"/>
</dbReference>
<comment type="caution">
    <text evidence="2">The sequence shown here is derived from an EMBL/GenBank/DDBJ whole genome shotgun (WGS) entry which is preliminary data.</text>
</comment>
<feature type="region of interest" description="Disordered" evidence="1">
    <location>
        <begin position="1"/>
        <end position="54"/>
    </location>
</feature>